<feature type="domain" description="Restriction endonuclease type I HsdR N-terminal" evidence="1">
    <location>
        <begin position="73"/>
        <end position="174"/>
    </location>
</feature>
<dbReference type="GO" id="GO:0009035">
    <property type="term" value="F:type I site-specific deoxyribonuclease activity"/>
    <property type="evidence" value="ECO:0007669"/>
    <property type="project" value="UniProtKB-EC"/>
</dbReference>
<dbReference type="GO" id="GO:0005524">
    <property type="term" value="F:ATP binding"/>
    <property type="evidence" value="ECO:0007669"/>
    <property type="project" value="UniProtKB-KW"/>
</dbReference>
<dbReference type="Pfam" id="PF04313">
    <property type="entry name" value="HSDR_N"/>
    <property type="match status" value="1"/>
</dbReference>
<keyword evidence="2" id="KW-0378">Hydrolase</keyword>
<accession>A0A7C3PDQ5</accession>
<dbReference type="AlphaFoldDB" id="A0A7C3PDQ5"/>
<comment type="caution">
    <text evidence="2">The sequence shown here is derived from an EMBL/GenBank/DDBJ whole genome shotgun (WGS) entry which is preliminary data.</text>
</comment>
<organism evidence="2">
    <name type="scientific">Oscillatoriales cyanobacterium SpSt-418</name>
    <dbReference type="NCBI Taxonomy" id="2282169"/>
    <lineage>
        <taxon>Bacteria</taxon>
        <taxon>Bacillati</taxon>
        <taxon>Cyanobacteriota</taxon>
        <taxon>Cyanophyceae</taxon>
        <taxon>Oscillatoriophycideae</taxon>
        <taxon>Oscillatoriales</taxon>
    </lineage>
</organism>
<keyword evidence="2" id="KW-0540">Nuclease</keyword>
<dbReference type="EMBL" id="DSRU01000198">
    <property type="protein sequence ID" value="HFM98752.1"/>
    <property type="molecule type" value="Genomic_DNA"/>
</dbReference>
<dbReference type="GO" id="GO:0003677">
    <property type="term" value="F:DNA binding"/>
    <property type="evidence" value="ECO:0007669"/>
    <property type="project" value="UniProtKB-KW"/>
</dbReference>
<protein>
    <submittedName>
        <fullName evidence="2">Type I restriction endonuclease subunit R</fullName>
    </submittedName>
</protein>
<evidence type="ECO:0000313" key="2">
    <source>
        <dbReference type="EMBL" id="HFM98752.1"/>
    </source>
</evidence>
<dbReference type="InterPro" id="IPR007409">
    <property type="entry name" value="Restrct_endonuc_type1_HsdR_N"/>
</dbReference>
<dbReference type="GO" id="GO:0009307">
    <property type="term" value="P:DNA restriction-modification system"/>
    <property type="evidence" value="ECO:0007669"/>
    <property type="project" value="UniProtKB-KW"/>
</dbReference>
<sequence>MSIAITEAITTLAEAEQQFKLSRTENEAFFLEWQTQLPELSDAERLTLDELRRRYLYQRSQGQLLEGTVTLLLASPLLAVAGFYDPPFRVRAEESVQLTLDDGETVLQGRVDVLVLLNQFWVVVLESKKTALSVWTALPQTLAYLMTNPQIERPSFGMVTNGDEILFVKLVQQEHRLYGVSRVFAPFASAQELRTALQILKQMGRVIGEGVR</sequence>
<evidence type="ECO:0000259" key="1">
    <source>
        <dbReference type="Pfam" id="PF04313"/>
    </source>
</evidence>
<name>A0A7C3PDQ5_9CYAN</name>
<gene>
    <name evidence="2" type="ORF">ENR64_13545</name>
</gene>
<reference evidence="2" key="1">
    <citation type="journal article" date="2020" name="mSystems">
        <title>Genome- and Community-Level Interaction Insights into Carbon Utilization and Element Cycling Functions of Hydrothermarchaeota in Hydrothermal Sediment.</title>
        <authorList>
            <person name="Zhou Z."/>
            <person name="Liu Y."/>
            <person name="Xu W."/>
            <person name="Pan J."/>
            <person name="Luo Z.H."/>
            <person name="Li M."/>
        </authorList>
    </citation>
    <scope>NUCLEOTIDE SEQUENCE [LARGE SCALE GENOMIC DNA]</scope>
    <source>
        <strain evidence="2">SpSt-418</strain>
    </source>
</reference>
<keyword evidence="2" id="KW-0255">Endonuclease</keyword>
<proteinExistence type="predicted"/>